<comment type="caution">
    <text evidence="2">The sequence shown here is derived from an EMBL/GenBank/DDBJ whole genome shotgun (WGS) entry which is preliminary data.</text>
</comment>
<name>A0A815R4V6_ADIRI</name>
<accession>A0A815R4V6</accession>
<evidence type="ECO:0000313" key="3">
    <source>
        <dbReference type="Proteomes" id="UP000663828"/>
    </source>
</evidence>
<organism evidence="2 3">
    <name type="scientific">Adineta ricciae</name>
    <name type="common">Rotifer</name>
    <dbReference type="NCBI Taxonomy" id="249248"/>
    <lineage>
        <taxon>Eukaryota</taxon>
        <taxon>Metazoa</taxon>
        <taxon>Spiralia</taxon>
        <taxon>Gnathifera</taxon>
        <taxon>Rotifera</taxon>
        <taxon>Eurotatoria</taxon>
        <taxon>Bdelloidea</taxon>
        <taxon>Adinetida</taxon>
        <taxon>Adinetidae</taxon>
        <taxon>Adineta</taxon>
    </lineage>
</organism>
<sequence length="151" mass="17916">MNLSFQIHSIHHPMQLILTANDYEQIYFGQKRTFSTPVSLTCPFCNENGFPLNNFLWHVNERHSTTTNTVLCPICFTRQNHLTRHLRQHIEENDILKDKRVYSFKTEFRSLLDEHTLKYSNENPDSQRFLFIHALLTDLLNCESLNQYANT</sequence>
<proteinExistence type="predicted"/>
<evidence type="ECO:0000313" key="2">
    <source>
        <dbReference type="EMBL" id="CAF1472595.1"/>
    </source>
</evidence>
<gene>
    <name evidence="2" type="ORF">XAT740_LOCUS38068</name>
</gene>
<dbReference type="AlphaFoldDB" id="A0A815R4V6"/>
<reference evidence="2" key="1">
    <citation type="submission" date="2021-02" db="EMBL/GenBank/DDBJ databases">
        <authorList>
            <person name="Nowell W R."/>
        </authorList>
    </citation>
    <scope>NUCLEOTIDE SEQUENCE</scope>
</reference>
<dbReference type="EMBL" id="CAJNOR010004069">
    <property type="protein sequence ID" value="CAF1472595.1"/>
    <property type="molecule type" value="Genomic_DNA"/>
</dbReference>
<dbReference type="Proteomes" id="UP000663828">
    <property type="component" value="Unassembled WGS sequence"/>
</dbReference>
<evidence type="ECO:0000259" key="1">
    <source>
        <dbReference type="Pfam" id="PF05605"/>
    </source>
</evidence>
<protein>
    <recommendedName>
        <fullName evidence="1">Di19 zinc-binding domain-containing protein</fullName>
    </recommendedName>
</protein>
<feature type="domain" description="Di19 zinc-binding" evidence="1">
    <location>
        <begin position="39"/>
        <end position="90"/>
    </location>
</feature>
<dbReference type="InterPro" id="IPR008598">
    <property type="entry name" value="Di19_Zn-bd"/>
</dbReference>
<dbReference type="Pfam" id="PF05605">
    <property type="entry name" value="zf-Di19"/>
    <property type="match status" value="1"/>
</dbReference>
<keyword evidence="3" id="KW-1185">Reference proteome</keyword>